<feature type="transmembrane region" description="Helical" evidence="1">
    <location>
        <begin position="12"/>
        <end position="32"/>
    </location>
</feature>
<proteinExistence type="predicted"/>
<evidence type="ECO:0000313" key="2">
    <source>
        <dbReference type="EMBL" id="QDX26689.1"/>
    </source>
</evidence>
<dbReference type="AlphaFoldDB" id="A0A518RH05"/>
<dbReference type="EMBL" id="CP042239">
    <property type="protein sequence ID" value="QDX26689.1"/>
    <property type="molecule type" value="Genomic_DNA"/>
</dbReference>
<accession>A0A518RH05</accession>
<evidence type="ECO:0000313" key="3">
    <source>
        <dbReference type="Proteomes" id="UP000318055"/>
    </source>
</evidence>
<keyword evidence="1" id="KW-0812">Transmembrane</keyword>
<name>A0A518RH05_9SPHN</name>
<keyword evidence="1" id="KW-0472">Membrane</keyword>
<dbReference type="KEGG" id="ssua:FPZ54_12155"/>
<protein>
    <submittedName>
        <fullName evidence="2">Uncharacterized protein</fullName>
    </submittedName>
</protein>
<organism evidence="2 3">
    <name type="scientific">Sphingomonas suaedae</name>
    <dbReference type="NCBI Taxonomy" id="2599297"/>
    <lineage>
        <taxon>Bacteria</taxon>
        <taxon>Pseudomonadati</taxon>
        <taxon>Pseudomonadota</taxon>
        <taxon>Alphaproteobacteria</taxon>
        <taxon>Sphingomonadales</taxon>
        <taxon>Sphingomonadaceae</taxon>
        <taxon>Sphingomonas</taxon>
    </lineage>
</organism>
<dbReference type="Proteomes" id="UP000318055">
    <property type="component" value="Chromosome"/>
</dbReference>
<sequence length="79" mass="9380">MLNLLEYRDLILAYGWALLPALAIVSGCIIAVKRWRRGVRLAARDQRRTRNIARQRAWDWLMRRSATRRLTYQPGEDQI</sequence>
<dbReference type="RefSeq" id="WP_145847556.1">
    <property type="nucleotide sequence ID" value="NZ_CP042239.1"/>
</dbReference>
<gene>
    <name evidence="2" type="ORF">FPZ54_12155</name>
</gene>
<evidence type="ECO:0000256" key="1">
    <source>
        <dbReference type="SAM" id="Phobius"/>
    </source>
</evidence>
<reference evidence="2 3" key="1">
    <citation type="submission" date="2019-07" db="EMBL/GenBank/DDBJ databases">
        <title>Sphingomonas alkalisoli sp. nov., isolated from rhizosphere soil of Suaedae salsa.</title>
        <authorList>
            <person name="Zhang H."/>
            <person name="Xu L."/>
            <person name="Zhang J.-X."/>
            <person name="Sun J.-Q."/>
        </authorList>
    </citation>
    <scope>NUCLEOTIDE SEQUENCE [LARGE SCALE GENOMIC DNA]</scope>
    <source>
        <strain evidence="2 3">XS-10</strain>
    </source>
</reference>
<keyword evidence="1" id="KW-1133">Transmembrane helix</keyword>
<keyword evidence="3" id="KW-1185">Reference proteome</keyword>